<sequence length="415" mass="48443">MTEQSSLSEFLSSDAPAPYGFLTFIYSKVAMEIKDPVELNKPYFKCELPLEQDLDSLAISFSRTSAQLLEKISAHSQLKKKYRLEVEFDHCDWVAKFQICLDPLSWFDVYLRPKGNEQAVNIAQEYIKSIKDKFPPKSTTDEEHGDPITTQKYNAFEICGNYREGICGNRNCSESTLYGLNDCTYCLSGTYCLFYDDEYSTERPHPEFIYRTFVNFSDIRAGPCGQYIPNSLRINNLTVESTTKKYSVCLRRDLYRELLLIPYEHDDNEKLVTSVDTWKNIFKLHRRLGFYQVSFNFGVWESLSCHGHAHFRFDANAWDVLEKESVSWEEVDKEVSARLKEYKHPGPNYLLQNCLDLEDSPQLLKCRIKIQEDRKLINNENALDEWREGIRREIEMDGNESHDDLIKILTVRKSS</sequence>
<gene>
    <name evidence="1" type="ORF">RclHR1_16350002</name>
</gene>
<dbReference type="AlphaFoldDB" id="A0A2Z6QLQ3"/>
<dbReference type="Proteomes" id="UP000247702">
    <property type="component" value="Unassembled WGS sequence"/>
</dbReference>
<proteinExistence type="predicted"/>
<comment type="caution">
    <text evidence="1">The sequence shown here is derived from an EMBL/GenBank/DDBJ whole genome shotgun (WGS) entry which is preliminary data.</text>
</comment>
<keyword evidence="2" id="KW-1185">Reference proteome</keyword>
<evidence type="ECO:0000313" key="1">
    <source>
        <dbReference type="EMBL" id="GBB89612.1"/>
    </source>
</evidence>
<reference evidence="1 2" key="1">
    <citation type="submission" date="2017-11" db="EMBL/GenBank/DDBJ databases">
        <title>The genome of Rhizophagus clarus HR1 reveals common genetic basis of auxotrophy among arbuscular mycorrhizal fungi.</title>
        <authorList>
            <person name="Kobayashi Y."/>
        </authorList>
    </citation>
    <scope>NUCLEOTIDE SEQUENCE [LARGE SCALE GENOMIC DNA]</scope>
    <source>
        <strain evidence="1 2">HR1</strain>
    </source>
</reference>
<evidence type="ECO:0000313" key="2">
    <source>
        <dbReference type="Proteomes" id="UP000247702"/>
    </source>
</evidence>
<protein>
    <submittedName>
        <fullName evidence="1">Uncharacterized protein</fullName>
    </submittedName>
</protein>
<accession>A0A2Z6QLQ3</accession>
<name>A0A2Z6QLQ3_9GLOM</name>
<dbReference type="EMBL" id="BEXD01000708">
    <property type="protein sequence ID" value="GBB89612.1"/>
    <property type="molecule type" value="Genomic_DNA"/>
</dbReference>
<organism evidence="1 2">
    <name type="scientific">Rhizophagus clarus</name>
    <dbReference type="NCBI Taxonomy" id="94130"/>
    <lineage>
        <taxon>Eukaryota</taxon>
        <taxon>Fungi</taxon>
        <taxon>Fungi incertae sedis</taxon>
        <taxon>Mucoromycota</taxon>
        <taxon>Glomeromycotina</taxon>
        <taxon>Glomeromycetes</taxon>
        <taxon>Glomerales</taxon>
        <taxon>Glomeraceae</taxon>
        <taxon>Rhizophagus</taxon>
    </lineage>
</organism>